<evidence type="ECO:0000256" key="6">
    <source>
        <dbReference type="ARBA" id="ARBA00022723"/>
    </source>
</evidence>
<comment type="subcellular location">
    <subcellularLocation>
        <location evidence="10">Host nucleus</location>
    </subcellularLocation>
    <text evidence="10">Accumulates in infected cells.</text>
</comment>
<feature type="binding site" evidence="10">
    <location>
        <position position="262"/>
    </location>
    <ligand>
        <name>Zn(2+)</name>
        <dbReference type="ChEBI" id="CHEBI:29105"/>
        <label>1</label>
    </ligand>
</feature>
<name>A0A1B0UHX8_9ADEN</name>
<dbReference type="GO" id="GO:0003677">
    <property type="term" value="F:DNA binding"/>
    <property type="evidence" value="ECO:0007669"/>
    <property type="project" value="UniProtKB-UniRule"/>
</dbReference>
<dbReference type="InterPro" id="IPR036368">
    <property type="entry name" value="ADBP_zn-bd_sf"/>
</dbReference>
<evidence type="ECO:0000313" key="15">
    <source>
        <dbReference type="Proteomes" id="UP000108481"/>
    </source>
</evidence>
<feature type="region of interest" description="C-terminal arm, DBP binding" evidence="10">
    <location>
        <begin position="418"/>
        <end position="432"/>
    </location>
</feature>
<dbReference type="OrthoDB" id="4492at10239"/>
<dbReference type="GO" id="GO:0045740">
    <property type="term" value="P:positive regulation of DNA replication"/>
    <property type="evidence" value="ECO:0007669"/>
    <property type="project" value="UniProtKB-UniRule"/>
</dbReference>
<comment type="similarity">
    <text evidence="10">Belongs to the adenoviridae E2A DNA-binding protein family.</text>
</comment>
<dbReference type="GO" id="GO:0039687">
    <property type="term" value="P:viral DNA strand displacement replication"/>
    <property type="evidence" value="ECO:0007669"/>
    <property type="project" value="UniProtKB-UniRule"/>
</dbReference>
<sequence>MSANNRAEISESSEEELQIIKLQTRSEIKRGPGRRRPAIQISDSESDGENEGPLTTEKANPKNKSSKMPKRIRLENVRPDSAEAFSDEMMWQHAMDRAVEFLVPFKVDIRNLTLLADAGTLECFRKGVQAYLNEKKQHLQLSYTTQKTMLTMIGRFLFKFILSSCDLDGPGWDPTGCVIWEHGCDDSDLKCLHGLSMITKEQIVQLDISSENAQKALKENQANAKVTTSKWGRNVVEIKNEDAACCANDINVPAGNHCSKSCGMFFTEGKKAREGFKQIMAFQQAAYPKMKDANKKMLMPIKCDCNWATNLPLLGRQTCKITPFTVSAVATMDKSLIDDPKLMATVDHPVLLVFQCCNPVFKSTRANPQKNCDFKISAPDVVTALQIAKQIWINVYKRHAPIRIQNFKWLPQYQYQTTILPMGEEDEDESLF</sequence>
<feature type="binding site" evidence="10">
    <location>
        <position position="191"/>
    </location>
    <ligand>
        <name>Zn(2+)</name>
        <dbReference type="ChEBI" id="CHEBI:29105"/>
        <label>1</label>
    </ligand>
</feature>
<dbReference type="SUPFAM" id="SSF47724">
    <property type="entry name" value="Domain of early E2A DNA-binding protein, ADDBP"/>
    <property type="match status" value="1"/>
</dbReference>
<dbReference type="Gene3D" id="1.10.269.10">
    <property type="entry name" value="Adenovirus DNA-binding, N-terminal domain"/>
    <property type="match status" value="1"/>
</dbReference>
<organism evidence="14 15">
    <name type="scientific">Bat mastadenovirus WIV13</name>
    <dbReference type="NCBI Taxonomy" id="1788435"/>
    <lineage>
        <taxon>Viruses</taxon>
        <taxon>Varidnaviria</taxon>
        <taxon>Bamfordvirae</taxon>
        <taxon>Preplasmiviricota</taxon>
        <taxon>Polisuviricotina</taxon>
        <taxon>Pharingeaviricetes</taxon>
        <taxon>Rowavirales</taxon>
        <taxon>Adenoviridae</taxon>
        <taxon>Mastadenovirus</taxon>
        <taxon>Mastadenovirus humile</taxon>
        <taxon>Bat mastadenovirus E</taxon>
    </lineage>
</organism>
<keyword evidence="3 10" id="KW-1048">Host nucleus</keyword>
<feature type="domain" description="Adenovirus DNA-binding zinc-binding" evidence="13">
    <location>
        <begin position="189"/>
        <end position="290"/>
    </location>
</feature>
<feature type="domain" description="Adenovirus DNA-binding all-alpha" evidence="12">
    <location>
        <begin position="92"/>
        <end position="167"/>
    </location>
</feature>
<dbReference type="GO" id="GO:0008270">
    <property type="term" value="F:zinc ion binding"/>
    <property type="evidence" value="ECO:0007669"/>
    <property type="project" value="UniProtKB-UniRule"/>
</dbReference>
<dbReference type="Proteomes" id="UP000108481">
    <property type="component" value="Segment"/>
</dbReference>
<evidence type="ECO:0000256" key="9">
    <source>
        <dbReference type="ARBA" id="ARBA00023125"/>
    </source>
</evidence>
<comment type="function">
    <text evidence="10">Plays a role in the elongation phase of viral strand displacement replication by unwinding the template in an ATP-independent fashion, employing its capacity to form multimers. Also enhances the rate of initiation. Released from template upon second strand synthesis. Assembles in complex with viral pTP, viral pol, host NFIA and host POU2F1/OCT1 on viral origin of replication. Covers the whole ssDNA genome during synthesis. The complementary strand synthesis induces its relese from DNA template. May inhibit cellular transcription mediated by the interaction between host SRCAP and CBP.</text>
</comment>
<evidence type="ECO:0000256" key="2">
    <source>
        <dbReference type="ARBA" id="ARBA00022553"/>
    </source>
</evidence>
<evidence type="ECO:0000256" key="1">
    <source>
        <dbReference type="ARBA" id="ARBA00022518"/>
    </source>
</evidence>
<dbReference type="GO" id="GO:0006351">
    <property type="term" value="P:DNA-templated transcription"/>
    <property type="evidence" value="ECO:0007669"/>
    <property type="project" value="UniProtKB-UniRule"/>
</dbReference>
<reference evidence="14 15" key="1">
    <citation type="submission" date="2015-08" db="EMBL/GenBank/DDBJ databases">
        <title>Isolation and characterization of novel bat adenoviruses with diverse genome sizes, low GC contents or extremely long E3 ORFs.</title>
        <authorList>
            <person name="Tan B."/>
            <person name="Yang X.-L."/>
            <person name="Ge X.-Y."/>
            <person name="Peng C."/>
            <person name="Zhang Y.-Z."/>
            <person name="Zhang L.-B."/>
            <person name="Shi Z.-L."/>
        </authorList>
    </citation>
    <scope>NUCLEOTIDE SEQUENCE [LARGE SCALE GENOMIC DNA]</scope>
    <source>
        <strain evidence="14">WIV13</strain>
    </source>
</reference>
<dbReference type="RefSeq" id="YP_009272933.1">
    <property type="nucleotide sequence ID" value="NC_030874.1"/>
</dbReference>
<keyword evidence="5 10" id="KW-0235">DNA replication</keyword>
<comment type="domain">
    <text evidence="10">The C-terminal arm bridges DBP molecules together, thereby creating a chain.</text>
</comment>
<keyword evidence="2 10" id="KW-0597">Phosphoprotein</keyword>
<keyword evidence="9 10" id="KW-0238">DNA-binding</keyword>
<feature type="region of interest" description="Disordered" evidence="11">
    <location>
        <begin position="23"/>
        <end position="71"/>
    </location>
</feature>
<evidence type="ECO:0000259" key="12">
    <source>
        <dbReference type="Pfam" id="PF02236"/>
    </source>
</evidence>
<feature type="binding site" evidence="10">
    <location>
        <position position="193"/>
    </location>
    <ligand>
        <name>Zn(2+)</name>
        <dbReference type="ChEBI" id="CHEBI:29105"/>
        <label>1</label>
    </ligand>
</feature>
<evidence type="ECO:0000256" key="10">
    <source>
        <dbReference type="HAMAP-Rule" id="MF_04054"/>
    </source>
</evidence>
<keyword evidence="4 10" id="KW-0945">Host-virus interaction</keyword>
<dbReference type="InterPro" id="IPR036367">
    <property type="entry name" value="Ad_DBP_C_sf"/>
</dbReference>
<keyword evidence="7 10" id="KW-0862">Zinc</keyword>
<feature type="binding site" evidence="10">
    <location>
        <position position="303"/>
    </location>
    <ligand>
        <name>Zn(2+)</name>
        <dbReference type="ChEBI" id="CHEBI:29105"/>
        <label>2</label>
    </ligand>
</feature>
<keyword evidence="8 10" id="KW-1194">Viral DNA replication</keyword>
<dbReference type="GO" id="GO:0019028">
    <property type="term" value="C:viral capsid"/>
    <property type="evidence" value="ECO:0007669"/>
    <property type="project" value="UniProtKB-UniRule"/>
</dbReference>
<gene>
    <name evidence="10" type="primary">DBP</name>
</gene>
<dbReference type="InterPro" id="IPR005376">
    <property type="entry name" value="Adenovirus_DNA-bd_zn-bd"/>
</dbReference>
<keyword evidence="15" id="KW-1185">Reference proteome</keyword>
<dbReference type="Pfam" id="PF02236">
    <property type="entry name" value="Viral_DNA_bi"/>
    <property type="match status" value="1"/>
</dbReference>
<feature type="region of interest" description="Flexible loop" evidence="10">
    <location>
        <begin position="204"/>
        <end position="238"/>
    </location>
</feature>
<dbReference type="HAMAP" id="MF_04054">
    <property type="entry name" value="ADV_DNB2"/>
    <property type="match status" value="1"/>
</dbReference>
<evidence type="ECO:0000256" key="3">
    <source>
        <dbReference type="ARBA" id="ARBA00022562"/>
    </source>
</evidence>
<dbReference type="InterPro" id="IPR037540">
    <property type="entry name" value="ADV_DNB2"/>
</dbReference>
<feature type="binding site" evidence="10">
    <location>
        <position position="356"/>
    </location>
    <ligand>
        <name>Zn(2+)</name>
        <dbReference type="ChEBI" id="CHEBI:29105"/>
        <label>2</label>
    </ligand>
</feature>
<evidence type="ECO:0000256" key="4">
    <source>
        <dbReference type="ARBA" id="ARBA00022581"/>
    </source>
</evidence>
<dbReference type="SUPFAM" id="SSF57917">
    <property type="entry name" value="Zn-binding domains of ADDBP"/>
    <property type="match status" value="2"/>
</dbReference>
<feature type="binding site" evidence="10">
    <location>
        <position position="246"/>
    </location>
    <ligand>
        <name>Zn(2+)</name>
        <dbReference type="ChEBI" id="CHEBI:29105"/>
        <label>1</label>
    </ligand>
</feature>
<feature type="domain" description="Adenovirus DNA-binding zinc-binding" evidence="13">
    <location>
        <begin position="302"/>
        <end position="395"/>
    </location>
</feature>
<evidence type="ECO:0000256" key="8">
    <source>
        <dbReference type="ARBA" id="ARBA00023109"/>
    </source>
</evidence>
<evidence type="ECO:0000259" key="13">
    <source>
        <dbReference type="Pfam" id="PF03728"/>
    </source>
</evidence>
<dbReference type="InterPro" id="IPR003176">
    <property type="entry name" value="Adenovirus_DNA-bd_a"/>
</dbReference>
<evidence type="ECO:0000313" key="14">
    <source>
        <dbReference type="EMBL" id="AMB43033.1"/>
    </source>
</evidence>
<feature type="binding site" evidence="10">
    <location>
        <position position="372"/>
    </location>
    <ligand>
        <name>Zn(2+)</name>
        <dbReference type="ChEBI" id="CHEBI:29105"/>
        <label>2</label>
    </ligand>
</feature>
<dbReference type="EMBL" id="KT698852">
    <property type="protein sequence ID" value="AMB43033.1"/>
    <property type="molecule type" value="Genomic_DNA"/>
</dbReference>
<dbReference type="InterPro" id="IPR036362">
    <property type="entry name" value="Adenovirus_DNA-bd_N_sf"/>
</dbReference>
<accession>A0A1B0UHX8</accession>
<proteinExistence type="inferred from homology"/>
<dbReference type="GO" id="GO:0042025">
    <property type="term" value="C:host cell nucleus"/>
    <property type="evidence" value="ECO:0007669"/>
    <property type="project" value="UniProtKB-SubCell"/>
</dbReference>
<dbReference type="GO" id="GO:0006260">
    <property type="term" value="P:DNA replication"/>
    <property type="evidence" value="ECO:0007669"/>
    <property type="project" value="UniProtKB-KW"/>
</dbReference>
<comment type="subunit">
    <text evidence="10">Homomultimerizes on viral ssDNA bound to pTP. Forms a initiation complex with viral polymerase, pTP and hosts NFIA and POU2F1/OCT1. Interacts with host SRCAP.</text>
</comment>
<dbReference type="Pfam" id="PF03728">
    <property type="entry name" value="Viral_DNA_Zn_bi"/>
    <property type="match status" value="2"/>
</dbReference>
<keyword evidence="1 10" id="KW-0244">Early protein</keyword>
<dbReference type="KEGG" id="vg:28715678"/>
<evidence type="ECO:0000256" key="11">
    <source>
        <dbReference type="SAM" id="MobiDB-lite"/>
    </source>
</evidence>
<protein>
    <recommendedName>
        <fullName evidence="10">DNA-binding protein</fullName>
        <shortName evidence="10">DBP</shortName>
    </recommendedName>
    <alternativeName>
        <fullName evidence="10">Early 2A protein</fullName>
    </alternativeName>
    <alternativeName>
        <fullName evidence="10">Early E2A DNA-binding protein</fullName>
    </alternativeName>
</protein>
<comment type="caution">
    <text evidence="10">Lacks conserved residue(s) required for the propagation of feature annotation.</text>
</comment>
<feature type="binding site" evidence="10">
    <location>
        <position position="305"/>
    </location>
    <ligand>
        <name>Zn(2+)</name>
        <dbReference type="ChEBI" id="CHEBI:29105"/>
        <label>2</label>
    </ligand>
</feature>
<evidence type="ECO:0000256" key="5">
    <source>
        <dbReference type="ARBA" id="ARBA00022705"/>
    </source>
</evidence>
<keyword evidence="6 10" id="KW-0479">Metal-binding</keyword>
<evidence type="ECO:0000256" key="7">
    <source>
        <dbReference type="ARBA" id="ARBA00022833"/>
    </source>
</evidence>
<dbReference type="Gene3D" id="3.90.148.10">
    <property type="entry name" value="Adenovirus DNA-binding, C-terminal domain superfamily/Adenovirus DNA-binding, zinc binding domain"/>
    <property type="match status" value="2"/>
</dbReference>